<evidence type="ECO:0000259" key="2">
    <source>
        <dbReference type="Pfam" id="PF21537"/>
    </source>
</evidence>
<keyword evidence="1" id="KW-1133">Transmembrane helix</keyword>
<dbReference type="AlphaFoldDB" id="A0AB39JB08"/>
<dbReference type="InterPro" id="IPR048447">
    <property type="entry name" value="DUF1980_C"/>
</dbReference>
<reference evidence="3" key="1">
    <citation type="submission" date="2024-06" db="EMBL/GenBank/DDBJ databases">
        <authorList>
            <person name="Atkinson C."/>
            <person name="McLean J."/>
            <person name="Gallagher L."/>
            <person name="Bor B."/>
            <person name="Mougous J."/>
        </authorList>
    </citation>
    <scope>NUCLEOTIDE SEQUENCE</scope>
    <source>
        <strain evidence="3">TM7-074</strain>
    </source>
</reference>
<protein>
    <submittedName>
        <fullName evidence="3">TIGR03943 family protein</fullName>
    </submittedName>
</protein>
<dbReference type="InterPro" id="IPR052955">
    <property type="entry name" value="UPF0703_membrane_permease"/>
</dbReference>
<feature type="transmembrane region" description="Helical" evidence="1">
    <location>
        <begin position="34"/>
        <end position="56"/>
    </location>
</feature>
<dbReference type="Pfam" id="PF21537">
    <property type="entry name" value="DUF1980_C"/>
    <property type="match status" value="1"/>
</dbReference>
<evidence type="ECO:0000256" key="1">
    <source>
        <dbReference type="SAM" id="Phobius"/>
    </source>
</evidence>
<name>A0AB39JB08_9BACT</name>
<dbReference type="PANTHER" id="PTHR40047">
    <property type="entry name" value="UPF0703 PROTEIN YCGQ"/>
    <property type="match status" value="1"/>
</dbReference>
<evidence type="ECO:0000313" key="3">
    <source>
        <dbReference type="EMBL" id="XDN89330.1"/>
    </source>
</evidence>
<dbReference type="InterPro" id="IPR015402">
    <property type="entry name" value="DUF1980"/>
</dbReference>
<keyword evidence="1" id="KW-0472">Membrane</keyword>
<dbReference type="RefSeq" id="WP_369000590.1">
    <property type="nucleotide sequence ID" value="NZ_CP158487.1"/>
</dbReference>
<sequence>MFANLLRSMGGILVCGYILLLASRDQLGFYTHPRYHQFAVIISIVGVALFLIDIMLQFKSRQPLNGSVFNLRRIKVSSYLAIIILTIGYTLPPKTLSPSSLTQRENPAIIEAESRCEIPKPTENSSTISINRWKTAMNSCKQASYFDNKDITITGFVSNDLLKNYGYDYFYIARYVISCCAVDSVPVKIVVEKNFSVDYPDGTWLIVKGKLSQKVINGQAEYVITQPNITKISQPKYPYELMGI</sequence>
<feature type="transmembrane region" description="Helical" evidence="1">
    <location>
        <begin position="76"/>
        <end position="92"/>
    </location>
</feature>
<dbReference type="NCBIfam" id="TIGR03943">
    <property type="entry name" value="TIGR03943 family putative permease subunit"/>
    <property type="match status" value="1"/>
</dbReference>
<dbReference type="EMBL" id="CP158487">
    <property type="protein sequence ID" value="XDN89330.1"/>
    <property type="molecule type" value="Genomic_DNA"/>
</dbReference>
<proteinExistence type="predicted"/>
<gene>
    <name evidence="3" type="ORF">TM074_01295</name>
</gene>
<organism evidence="3">
    <name type="scientific">Candidatus Nanosynbacter sp. TM7-074</name>
    <dbReference type="NCBI Taxonomy" id="3158573"/>
    <lineage>
        <taxon>Bacteria</taxon>
        <taxon>Candidatus Saccharimonadota</taxon>
        <taxon>Candidatus Saccharimonadia</taxon>
        <taxon>Candidatus Nanosynbacterales</taxon>
        <taxon>Candidatus Nanosynbacteraceae</taxon>
        <taxon>Candidatus Nanosynbacter</taxon>
    </lineage>
</organism>
<dbReference type="PANTHER" id="PTHR40047:SF1">
    <property type="entry name" value="UPF0703 PROTEIN YCGQ"/>
    <property type="match status" value="1"/>
</dbReference>
<keyword evidence="1" id="KW-0812">Transmembrane</keyword>
<accession>A0AB39JB08</accession>
<feature type="domain" description="DUF1980" evidence="2">
    <location>
        <begin position="132"/>
        <end position="239"/>
    </location>
</feature>